<dbReference type="InterPro" id="IPR050065">
    <property type="entry name" value="GlmU-like"/>
</dbReference>
<evidence type="ECO:0000313" key="4">
    <source>
        <dbReference type="EMBL" id="KOC87567.1"/>
    </source>
</evidence>
<feature type="domain" description="Nucleotidyl transferase" evidence="3">
    <location>
        <begin position="6"/>
        <end position="60"/>
    </location>
</feature>
<dbReference type="Pfam" id="PF00483">
    <property type="entry name" value="NTP_transferase"/>
    <property type="match status" value="1"/>
</dbReference>
<protein>
    <submittedName>
        <fullName evidence="4">Nucleotidyltransferase</fullName>
    </submittedName>
</protein>
<accession>A0A0L7SWP6</accession>
<keyword evidence="7" id="KW-1185">Reference proteome</keyword>
<dbReference type="Proteomes" id="UP000037088">
    <property type="component" value="Unassembled WGS sequence"/>
</dbReference>
<dbReference type="PANTHER" id="PTHR43584:SF8">
    <property type="entry name" value="N-ACETYLMURAMATE ALPHA-1-PHOSPHATE URIDYLYLTRANSFERASE"/>
    <property type="match status" value="1"/>
</dbReference>
<evidence type="ECO:0000313" key="7">
    <source>
        <dbReference type="Proteomes" id="UP000037088"/>
    </source>
</evidence>
<dbReference type="PANTHER" id="PTHR43584">
    <property type="entry name" value="NUCLEOTIDYL TRANSFERASE"/>
    <property type="match status" value="1"/>
</dbReference>
<evidence type="ECO:0000256" key="1">
    <source>
        <dbReference type="ARBA" id="ARBA00022679"/>
    </source>
</evidence>
<dbReference type="EMBL" id="JRXE01000037">
    <property type="protein sequence ID" value="KOC87567.1"/>
    <property type="molecule type" value="Genomic_DNA"/>
</dbReference>
<dbReference type="InterPro" id="IPR029044">
    <property type="entry name" value="Nucleotide-diphossugar_trans"/>
</dbReference>
<evidence type="ECO:0000313" key="5">
    <source>
        <dbReference type="EMBL" id="KOC88517.1"/>
    </source>
</evidence>
<dbReference type="STRING" id="1560201.NG42_20010"/>
<keyword evidence="2" id="KW-0548">Nucleotidyltransferase</keyword>
<dbReference type="Proteomes" id="UP000036851">
    <property type="component" value="Unassembled WGS sequence"/>
</dbReference>
<dbReference type="InterPro" id="IPR005835">
    <property type="entry name" value="NTP_transferase_dom"/>
</dbReference>
<dbReference type="EMBL" id="JRXF01000045">
    <property type="protein sequence ID" value="KOC88517.1"/>
    <property type="molecule type" value="Genomic_DNA"/>
</dbReference>
<gene>
    <name evidence="4" type="ORF">NG42_20010</name>
    <name evidence="5" type="ORF">NG43_20045</name>
</gene>
<keyword evidence="1 4" id="KW-0808">Transferase</keyword>
<evidence type="ECO:0000313" key="6">
    <source>
        <dbReference type="Proteomes" id="UP000036851"/>
    </source>
</evidence>
<evidence type="ECO:0000259" key="3">
    <source>
        <dbReference type="Pfam" id="PF00483"/>
    </source>
</evidence>
<dbReference type="RefSeq" id="WP_052902527.1">
    <property type="nucleotide sequence ID" value="NZ_JRXE01000037.1"/>
</dbReference>
<proteinExistence type="predicted"/>
<organism evidence="4 7">
    <name type="scientific">Winslowiella iniecta</name>
    <dbReference type="NCBI Taxonomy" id="1560201"/>
    <lineage>
        <taxon>Bacteria</taxon>
        <taxon>Pseudomonadati</taxon>
        <taxon>Pseudomonadota</taxon>
        <taxon>Gammaproteobacteria</taxon>
        <taxon>Enterobacterales</taxon>
        <taxon>Erwiniaceae</taxon>
        <taxon>Winslowiella</taxon>
    </lineage>
</organism>
<comment type="caution">
    <text evidence="4">The sequence shown here is derived from an EMBL/GenBank/DDBJ whole genome shotgun (WGS) entry which is preliminary data.</text>
</comment>
<evidence type="ECO:0000256" key="2">
    <source>
        <dbReference type="ARBA" id="ARBA00022695"/>
    </source>
</evidence>
<dbReference type="Gene3D" id="3.90.550.10">
    <property type="entry name" value="Spore Coat Polysaccharide Biosynthesis Protein SpsA, Chain A"/>
    <property type="match status" value="1"/>
</dbReference>
<dbReference type="SUPFAM" id="SSF53448">
    <property type="entry name" value="Nucleotide-diphospho-sugar transferases"/>
    <property type="match status" value="1"/>
</dbReference>
<dbReference type="GO" id="GO:0016779">
    <property type="term" value="F:nucleotidyltransferase activity"/>
    <property type="evidence" value="ECO:0007669"/>
    <property type="project" value="UniProtKB-KW"/>
</dbReference>
<dbReference type="PATRIC" id="fig|1560201.3.peg.4247"/>
<dbReference type="AlphaFoldDB" id="A0A0L7SWP6"/>
<name>A0A0L7SWP6_9GAMM</name>
<sequence length="228" mass="25624">MRLACLMAGTGRRLMPLTTLHHKACLQLDKRRIIDYQLSTFERAGIGHKTFVLGHGAVELSRVLFESLQNSHFSLLNNPLYHSFNLDWSAWLALHQDDGPVIYYEGDLLIPSSLLKEVNNHPDEICVAMDSACQGIGANAWQLTPQQNGICGGFIALVKLGAAARQFVVEQLAIQPYEGEIQLYKILQRAFMLFSTTYIDTAGRPWIRIDNLEELRRASLLAEEIVNS</sequence>
<reference evidence="6 7" key="1">
    <citation type="journal article" date="2015" name="Int. J. Syst. Evol. Microbiol.">
        <title>Erwinia iniecta sp. nov., isolated from Russian wheat aphids (Diuraphis noxia).</title>
        <authorList>
            <person name="Campillo T."/>
            <person name="Luna E."/>
            <person name="Portier P."/>
            <person name="Fischer-Le Saux M."/>
            <person name="Lapitan N."/>
            <person name="Tisserat N.A."/>
            <person name="Leach J.E."/>
        </authorList>
    </citation>
    <scope>NUCLEOTIDE SEQUENCE [LARGE SCALE GENOMIC DNA]</scope>
    <source>
        <strain evidence="4 7">B120</strain>
        <strain evidence="5 6">B149</strain>
    </source>
</reference>